<name>A0A5B7DG05_PORTR</name>
<proteinExistence type="predicted"/>
<dbReference type="Proteomes" id="UP000324222">
    <property type="component" value="Unassembled WGS sequence"/>
</dbReference>
<protein>
    <submittedName>
        <fullName evidence="2">Uncharacterized protein</fullName>
    </submittedName>
</protein>
<keyword evidence="3" id="KW-1185">Reference proteome</keyword>
<sequence length="83" mass="8672">MFAYVLTMFASLGVDQTHETGLSSAGIVPPSGPASDSASLMHYNSYAAENPLSSLPLKAGALASERRGRHATPRPQGDALQRS</sequence>
<comment type="caution">
    <text evidence="2">The sequence shown here is derived from an EMBL/GenBank/DDBJ whole genome shotgun (WGS) entry which is preliminary data.</text>
</comment>
<dbReference type="AlphaFoldDB" id="A0A5B7DG05"/>
<gene>
    <name evidence="2" type="ORF">E2C01_013028</name>
</gene>
<evidence type="ECO:0000256" key="1">
    <source>
        <dbReference type="SAM" id="MobiDB-lite"/>
    </source>
</evidence>
<evidence type="ECO:0000313" key="3">
    <source>
        <dbReference type="Proteomes" id="UP000324222"/>
    </source>
</evidence>
<reference evidence="2 3" key="1">
    <citation type="submission" date="2019-05" db="EMBL/GenBank/DDBJ databases">
        <title>Another draft genome of Portunus trituberculatus and its Hox gene families provides insights of decapod evolution.</title>
        <authorList>
            <person name="Jeong J.-H."/>
            <person name="Song I."/>
            <person name="Kim S."/>
            <person name="Choi T."/>
            <person name="Kim D."/>
            <person name="Ryu S."/>
            <person name="Kim W."/>
        </authorList>
    </citation>
    <scope>NUCLEOTIDE SEQUENCE [LARGE SCALE GENOMIC DNA]</scope>
    <source>
        <tissue evidence="2">Muscle</tissue>
    </source>
</reference>
<accession>A0A5B7DG05</accession>
<evidence type="ECO:0000313" key="2">
    <source>
        <dbReference type="EMBL" id="MPC20097.1"/>
    </source>
</evidence>
<dbReference type="EMBL" id="VSRR010000833">
    <property type="protein sequence ID" value="MPC20097.1"/>
    <property type="molecule type" value="Genomic_DNA"/>
</dbReference>
<organism evidence="2 3">
    <name type="scientific">Portunus trituberculatus</name>
    <name type="common">Swimming crab</name>
    <name type="synonym">Neptunus trituberculatus</name>
    <dbReference type="NCBI Taxonomy" id="210409"/>
    <lineage>
        <taxon>Eukaryota</taxon>
        <taxon>Metazoa</taxon>
        <taxon>Ecdysozoa</taxon>
        <taxon>Arthropoda</taxon>
        <taxon>Crustacea</taxon>
        <taxon>Multicrustacea</taxon>
        <taxon>Malacostraca</taxon>
        <taxon>Eumalacostraca</taxon>
        <taxon>Eucarida</taxon>
        <taxon>Decapoda</taxon>
        <taxon>Pleocyemata</taxon>
        <taxon>Brachyura</taxon>
        <taxon>Eubrachyura</taxon>
        <taxon>Portunoidea</taxon>
        <taxon>Portunidae</taxon>
        <taxon>Portuninae</taxon>
        <taxon>Portunus</taxon>
    </lineage>
</organism>
<feature type="region of interest" description="Disordered" evidence="1">
    <location>
        <begin position="60"/>
        <end position="83"/>
    </location>
</feature>